<organism evidence="1 2">
    <name type="scientific">Chloracidobacterium sp. N</name>
    <dbReference type="NCBI Taxonomy" id="2821540"/>
    <lineage>
        <taxon>Bacteria</taxon>
        <taxon>Pseudomonadati</taxon>
        <taxon>Acidobacteriota</taxon>
        <taxon>Terriglobia</taxon>
        <taxon>Terriglobales</taxon>
        <taxon>Acidobacteriaceae</taxon>
        <taxon>Chloracidobacterium</taxon>
        <taxon>Chloracidobacterium aggregatum</taxon>
    </lineage>
</organism>
<sequence>MASVLESVPLGSTGLQVSRIGLGSSYGIGAREVEAAYERGINYLYWGSIQCSVLETTIYRHVSVVTQATEK</sequence>
<dbReference type="RefSeq" id="WP_211422520.1">
    <property type="nucleotide sequence ID" value="NZ_CP072642.1"/>
</dbReference>
<gene>
    <name evidence="1" type="ORF">J8C05_01780</name>
</gene>
<dbReference type="EMBL" id="CP072642">
    <property type="protein sequence ID" value="QUV94210.1"/>
    <property type="molecule type" value="Genomic_DNA"/>
</dbReference>
<accession>A0ABX8AZS5</accession>
<protein>
    <submittedName>
        <fullName evidence="1">Uncharacterized protein</fullName>
    </submittedName>
</protein>
<keyword evidence="2" id="KW-1185">Reference proteome</keyword>
<reference evidence="1 2" key="1">
    <citation type="submission" date="2021-03" db="EMBL/GenBank/DDBJ databases">
        <title>Genomic and phenotypic characterization of Chloracidobacterium isolates provides evidence for multiple species.</title>
        <authorList>
            <person name="Saini M.K."/>
            <person name="Costas A.M.G."/>
            <person name="Tank M."/>
            <person name="Bryant D.A."/>
        </authorList>
    </citation>
    <scope>NUCLEOTIDE SEQUENCE [LARGE SCALE GENOMIC DNA]</scope>
    <source>
        <strain evidence="1 2">N</strain>
    </source>
</reference>
<dbReference type="Proteomes" id="UP000677668">
    <property type="component" value="Chromosome 1"/>
</dbReference>
<evidence type="ECO:0000313" key="1">
    <source>
        <dbReference type="EMBL" id="QUV94210.1"/>
    </source>
</evidence>
<name>A0ABX8AZS5_9BACT</name>
<evidence type="ECO:0000313" key="2">
    <source>
        <dbReference type="Proteomes" id="UP000677668"/>
    </source>
</evidence>
<proteinExistence type="predicted"/>